<dbReference type="InterPro" id="IPR037045">
    <property type="entry name" value="S8pro/Inhibitor_I9_sf"/>
</dbReference>
<dbReference type="PANTHER" id="PTHR10795">
    <property type="entry name" value="PROPROTEIN CONVERTASE SUBTILISIN/KEXIN"/>
    <property type="match status" value="1"/>
</dbReference>
<dbReference type="Proteomes" id="UP001396334">
    <property type="component" value="Unassembled WGS sequence"/>
</dbReference>
<dbReference type="InterPro" id="IPR045051">
    <property type="entry name" value="SBT"/>
</dbReference>
<keyword evidence="2" id="KW-0732">Signal</keyword>
<keyword evidence="5" id="KW-1185">Reference proteome</keyword>
<gene>
    <name evidence="4" type="ORF">V6N11_012369</name>
</gene>
<dbReference type="Pfam" id="PF05922">
    <property type="entry name" value="Inhibitor_I9"/>
    <property type="match status" value="1"/>
</dbReference>
<dbReference type="EMBL" id="JBBPBN010000042">
    <property type="protein sequence ID" value="KAK8997832.1"/>
    <property type="molecule type" value="Genomic_DNA"/>
</dbReference>
<organism evidence="4 5">
    <name type="scientific">Hibiscus sabdariffa</name>
    <name type="common">roselle</name>
    <dbReference type="NCBI Taxonomy" id="183260"/>
    <lineage>
        <taxon>Eukaryota</taxon>
        <taxon>Viridiplantae</taxon>
        <taxon>Streptophyta</taxon>
        <taxon>Embryophyta</taxon>
        <taxon>Tracheophyta</taxon>
        <taxon>Spermatophyta</taxon>
        <taxon>Magnoliopsida</taxon>
        <taxon>eudicotyledons</taxon>
        <taxon>Gunneridae</taxon>
        <taxon>Pentapetalae</taxon>
        <taxon>rosids</taxon>
        <taxon>malvids</taxon>
        <taxon>Malvales</taxon>
        <taxon>Malvaceae</taxon>
        <taxon>Malvoideae</taxon>
        <taxon>Hibiscus</taxon>
    </lineage>
</organism>
<evidence type="ECO:0000256" key="2">
    <source>
        <dbReference type="ARBA" id="ARBA00022729"/>
    </source>
</evidence>
<reference evidence="4 5" key="1">
    <citation type="journal article" date="2024" name="G3 (Bethesda)">
        <title>Genome assembly of Hibiscus sabdariffa L. provides insights into metabolisms of medicinal natural products.</title>
        <authorList>
            <person name="Kim T."/>
        </authorList>
    </citation>
    <scope>NUCLEOTIDE SEQUENCE [LARGE SCALE GENOMIC DNA]</scope>
    <source>
        <strain evidence="4">TK-2024</strain>
        <tissue evidence="4">Old leaves</tissue>
    </source>
</reference>
<comment type="caution">
    <text evidence="4">The sequence shown here is derived from an EMBL/GenBank/DDBJ whole genome shotgun (WGS) entry which is preliminary data.</text>
</comment>
<evidence type="ECO:0000259" key="3">
    <source>
        <dbReference type="Pfam" id="PF05922"/>
    </source>
</evidence>
<feature type="domain" description="Inhibitor I9" evidence="3">
    <location>
        <begin position="39"/>
        <end position="116"/>
    </location>
</feature>
<protein>
    <recommendedName>
        <fullName evidence="3">Inhibitor I9 domain-containing protein</fullName>
    </recommendedName>
</protein>
<proteinExistence type="inferred from homology"/>
<comment type="similarity">
    <text evidence="1">Belongs to the peptidase S8 family.</text>
</comment>
<evidence type="ECO:0000313" key="4">
    <source>
        <dbReference type="EMBL" id="KAK8997832.1"/>
    </source>
</evidence>
<dbReference type="InterPro" id="IPR036852">
    <property type="entry name" value="Peptidase_S8/S53_dom_sf"/>
</dbReference>
<evidence type="ECO:0000313" key="5">
    <source>
        <dbReference type="Proteomes" id="UP001396334"/>
    </source>
</evidence>
<dbReference type="SUPFAM" id="SSF52743">
    <property type="entry name" value="Subtilisin-like"/>
    <property type="match status" value="1"/>
</dbReference>
<dbReference type="Gene3D" id="3.30.70.80">
    <property type="entry name" value="Peptidase S8 propeptide/proteinase inhibitor I9"/>
    <property type="match status" value="1"/>
</dbReference>
<evidence type="ECO:0000256" key="1">
    <source>
        <dbReference type="ARBA" id="ARBA00011073"/>
    </source>
</evidence>
<name>A0ABR2QBB0_9ROSI</name>
<accession>A0ABR2QBB0</accession>
<sequence>MVKLGFLSSVLSYRRLLRLVSVLIVLNIVAYGEETKDFYIVYLGDSPVSKQSAVDKHIGLLSSVKGSEHGAKESIVYSYTKSFNAFAAKLSNDEAEMLKGLGEVASVFRNRYHKLHTTKSWDFIGLPVTARRNLKLERNIVVGLLDTG</sequence>
<dbReference type="InterPro" id="IPR010259">
    <property type="entry name" value="S8pro/Inhibitor_I9"/>
</dbReference>